<accession>A0A1M5G400</accession>
<dbReference type="Pfam" id="PF00085">
    <property type="entry name" value="Thioredoxin"/>
    <property type="match status" value="1"/>
</dbReference>
<dbReference type="InterPro" id="IPR013766">
    <property type="entry name" value="Thioredoxin_domain"/>
</dbReference>
<dbReference type="InterPro" id="IPR017937">
    <property type="entry name" value="Thioredoxin_CS"/>
</dbReference>
<dbReference type="CDD" id="cd02956">
    <property type="entry name" value="ybbN"/>
    <property type="match status" value="1"/>
</dbReference>
<evidence type="ECO:0000256" key="5">
    <source>
        <dbReference type="ARBA" id="ARBA00023284"/>
    </source>
</evidence>
<evidence type="ECO:0000256" key="6">
    <source>
        <dbReference type="NCBIfam" id="TIGR01068"/>
    </source>
</evidence>
<feature type="domain" description="Thioredoxin" evidence="7">
    <location>
        <begin position="1"/>
        <end position="111"/>
    </location>
</feature>
<dbReference type="PANTHER" id="PTHR45663:SF11">
    <property type="entry name" value="GEO12009P1"/>
    <property type="match status" value="1"/>
</dbReference>
<dbReference type="Proteomes" id="UP000184170">
    <property type="component" value="Unassembled WGS sequence"/>
</dbReference>
<evidence type="ECO:0000256" key="3">
    <source>
        <dbReference type="ARBA" id="ARBA00022982"/>
    </source>
</evidence>
<dbReference type="NCBIfam" id="TIGR01068">
    <property type="entry name" value="thioredoxin"/>
    <property type="match status" value="1"/>
</dbReference>
<dbReference type="GO" id="GO:0006950">
    <property type="term" value="P:response to stress"/>
    <property type="evidence" value="ECO:0007669"/>
    <property type="project" value="UniProtKB-ARBA"/>
</dbReference>
<dbReference type="GO" id="GO:0005737">
    <property type="term" value="C:cytoplasm"/>
    <property type="evidence" value="ECO:0007669"/>
    <property type="project" value="TreeGrafter"/>
</dbReference>
<keyword evidence="2" id="KW-0813">Transport</keyword>
<dbReference type="PANTHER" id="PTHR45663">
    <property type="entry name" value="GEO12009P1"/>
    <property type="match status" value="1"/>
</dbReference>
<dbReference type="RefSeq" id="WP_073276758.1">
    <property type="nucleotide sequence ID" value="NZ_FQVA01000005.1"/>
</dbReference>
<evidence type="ECO:0000256" key="1">
    <source>
        <dbReference type="ARBA" id="ARBA00008987"/>
    </source>
</evidence>
<dbReference type="SUPFAM" id="SSF52833">
    <property type="entry name" value="Thioredoxin-like"/>
    <property type="match status" value="1"/>
</dbReference>
<dbReference type="InterPro" id="IPR005746">
    <property type="entry name" value="Thioredoxin"/>
</dbReference>
<gene>
    <name evidence="8" type="ORF">SAMN04487965_3073</name>
</gene>
<reference evidence="9" key="1">
    <citation type="submission" date="2016-11" db="EMBL/GenBank/DDBJ databases">
        <authorList>
            <person name="Varghese N."/>
            <person name="Submissions S."/>
        </authorList>
    </citation>
    <scope>NUCLEOTIDE SEQUENCE [LARGE SCALE GENOMIC DNA]</scope>
    <source>
        <strain evidence="9">CGMCC 1.7063</strain>
    </source>
</reference>
<keyword evidence="5" id="KW-0676">Redox-active center</keyword>
<dbReference type="PRINTS" id="PR00421">
    <property type="entry name" value="THIOREDOXIN"/>
</dbReference>
<dbReference type="STRING" id="494016.SAMN04487965_3073"/>
<dbReference type="SUPFAM" id="SSF48452">
    <property type="entry name" value="TPR-like"/>
    <property type="match status" value="1"/>
</dbReference>
<dbReference type="InterPro" id="IPR011990">
    <property type="entry name" value="TPR-like_helical_dom_sf"/>
</dbReference>
<dbReference type="PROSITE" id="PS51352">
    <property type="entry name" value="THIOREDOXIN_2"/>
    <property type="match status" value="1"/>
</dbReference>
<evidence type="ECO:0000256" key="2">
    <source>
        <dbReference type="ARBA" id="ARBA00022448"/>
    </source>
</evidence>
<evidence type="ECO:0000256" key="4">
    <source>
        <dbReference type="ARBA" id="ARBA00023157"/>
    </source>
</evidence>
<dbReference type="PROSITE" id="PS00194">
    <property type="entry name" value="THIOREDOXIN_1"/>
    <property type="match status" value="1"/>
</dbReference>
<dbReference type="Pfam" id="PF14561">
    <property type="entry name" value="TPR_20"/>
    <property type="match status" value="1"/>
</dbReference>
<dbReference type="FunFam" id="3.40.30.10:FF:000001">
    <property type="entry name" value="Thioredoxin"/>
    <property type="match status" value="1"/>
</dbReference>
<protein>
    <recommendedName>
        <fullName evidence="6">Thioredoxin</fullName>
    </recommendedName>
</protein>
<dbReference type="InterPro" id="IPR036249">
    <property type="entry name" value="Thioredoxin-like_sf"/>
</dbReference>
<keyword evidence="3" id="KW-0249">Electron transport</keyword>
<proteinExistence type="inferred from homology"/>
<keyword evidence="9" id="KW-1185">Reference proteome</keyword>
<keyword evidence="4" id="KW-1015">Disulfide bond</keyword>
<dbReference type="Pfam" id="PF14559">
    <property type="entry name" value="TPR_19"/>
    <property type="match status" value="1"/>
</dbReference>
<dbReference type="OrthoDB" id="9790390at2"/>
<comment type="similarity">
    <text evidence="1">Belongs to the thioredoxin family.</text>
</comment>
<dbReference type="GO" id="GO:0015035">
    <property type="term" value="F:protein-disulfide reductase activity"/>
    <property type="evidence" value="ECO:0007669"/>
    <property type="project" value="UniProtKB-UniRule"/>
</dbReference>
<sequence>MNDFIVDVTAENAQQILIEESMKRPVVVDFWADWCEPCKQLMPVLEKLANEYAGQFLLAKVNADTEQMLAGQLGVRSLPTVMVLKDGQPVDGFAGAQPEKQIREMLDKYLPKPWDVKLEQGRQLVGEHKLDEALPVLRQAYSESSERADIAKQLAAVLLELNRMPEAETVLGKIMLADQDGDYQQLMAQLELKQQAAESPEIKALQQAVEQNPQDYDSAYKLAVQMSQNSRHQEALELLLDILRKDMNFADGAAKQAYLGIVKSLGAGDPLATQYQRKLMTLMF</sequence>
<dbReference type="AlphaFoldDB" id="A0A1M5G400"/>
<evidence type="ECO:0000259" key="7">
    <source>
        <dbReference type="PROSITE" id="PS51352"/>
    </source>
</evidence>
<evidence type="ECO:0000313" key="8">
    <source>
        <dbReference type="EMBL" id="SHF98527.1"/>
    </source>
</evidence>
<dbReference type="Gene3D" id="1.25.40.10">
    <property type="entry name" value="Tetratricopeptide repeat domain"/>
    <property type="match status" value="2"/>
</dbReference>
<dbReference type="Gene3D" id="3.40.30.10">
    <property type="entry name" value="Glutaredoxin"/>
    <property type="match status" value="1"/>
</dbReference>
<evidence type="ECO:0000313" key="9">
    <source>
        <dbReference type="Proteomes" id="UP000184170"/>
    </source>
</evidence>
<organism evidence="8 9">
    <name type="scientific">Microbulbifer donghaiensis</name>
    <dbReference type="NCBI Taxonomy" id="494016"/>
    <lineage>
        <taxon>Bacteria</taxon>
        <taxon>Pseudomonadati</taxon>
        <taxon>Pseudomonadota</taxon>
        <taxon>Gammaproteobacteria</taxon>
        <taxon>Cellvibrionales</taxon>
        <taxon>Microbulbiferaceae</taxon>
        <taxon>Microbulbifer</taxon>
    </lineage>
</organism>
<name>A0A1M5G400_9GAMM</name>
<dbReference type="EMBL" id="FQVA01000005">
    <property type="protein sequence ID" value="SHF98527.1"/>
    <property type="molecule type" value="Genomic_DNA"/>
</dbReference>